<feature type="domain" description="PhoD-like phosphatase metallophosphatase" evidence="2">
    <location>
        <begin position="58"/>
        <end position="309"/>
    </location>
</feature>
<dbReference type="PANTHER" id="PTHR33987">
    <property type="entry name" value="CALCINEURIN-LIKE METALLO-PHOSPHOESTERASE SUPERFAMILY PROTEIN"/>
    <property type="match status" value="1"/>
</dbReference>
<comment type="caution">
    <text evidence="3">The sequence shown here is derived from an EMBL/GenBank/DDBJ whole genome shotgun (WGS) entry which is preliminary data.</text>
</comment>
<dbReference type="PANTHER" id="PTHR33987:SF1">
    <property type="entry name" value="CALCINEURIN-LIKE METALLO-PHOSPHOESTERASE SUPERFAMILY PROTEIN"/>
    <property type="match status" value="1"/>
</dbReference>
<reference evidence="3" key="1">
    <citation type="submission" date="2023-09" db="EMBL/GenBank/DDBJ databases">
        <title>Paucibacter sp. APW11 Genome sequencing and assembly.</title>
        <authorList>
            <person name="Kim I."/>
        </authorList>
    </citation>
    <scope>NUCLEOTIDE SEQUENCE</scope>
    <source>
        <strain evidence="3">APW11</strain>
    </source>
</reference>
<dbReference type="InterPro" id="IPR006311">
    <property type="entry name" value="TAT_signal"/>
</dbReference>
<evidence type="ECO:0000259" key="2">
    <source>
        <dbReference type="Pfam" id="PF09423"/>
    </source>
</evidence>
<dbReference type="EC" id="3.1.3.1" evidence="3"/>
<evidence type="ECO:0000313" key="3">
    <source>
        <dbReference type="EMBL" id="MDT9001137.1"/>
    </source>
</evidence>
<dbReference type="GO" id="GO:0004035">
    <property type="term" value="F:alkaline phosphatase activity"/>
    <property type="evidence" value="ECO:0007669"/>
    <property type="project" value="UniProtKB-EC"/>
</dbReference>
<proteinExistence type="predicted"/>
<dbReference type="Proteomes" id="UP001246372">
    <property type="component" value="Unassembled WGS sequence"/>
</dbReference>
<dbReference type="PROSITE" id="PS51318">
    <property type="entry name" value="TAT"/>
    <property type="match status" value="1"/>
</dbReference>
<evidence type="ECO:0000256" key="1">
    <source>
        <dbReference type="SAM" id="SignalP"/>
    </source>
</evidence>
<accession>A0ABU3PFN9</accession>
<dbReference type="EMBL" id="JAVXZY010000008">
    <property type="protein sequence ID" value="MDT9001137.1"/>
    <property type="molecule type" value="Genomic_DNA"/>
</dbReference>
<dbReference type="SUPFAM" id="SSF56300">
    <property type="entry name" value="Metallo-dependent phosphatases"/>
    <property type="match status" value="1"/>
</dbReference>
<name>A0ABU3PFN9_9BURK</name>
<dbReference type="CDD" id="cd07389">
    <property type="entry name" value="MPP_PhoD"/>
    <property type="match status" value="1"/>
</dbReference>
<keyword evidence="3" id="KW-0378">Hydrolase</keyword>
<feature type="signal peptide" evidence="1">
    <location>
        <begin position="1"/>
        <end position="39"/>
    </location>
</feature>
<dbReference type="RefSeq" id="WP_315652025.1">
    <property type="nucleotide sequence ID" value="NZ_JAVXZY010000008.1"/>
</dbReference>
<dbReference type="InterPro" id="IPR038607">
    <property type="entry name" value="PhoD-like_sf"/>
</dbReference>
<dbReference type="Pfam" id="PF09423">
    <property type="entry name" value="PhoD"/>
    <property type="match status" value="1"/>
</dbReference>
<sequence>MTAIPKNNTRRQLMASGLASSLAPSVALTAAGFAGPARAASRQPGLVEPSAPRLRIAFGSCARQDKPQPIWQAIAAKKPDLFLFLGDNFYADARDEATLRQRYAEFRAVKPLQDFRRATPHLAIWDDHDFGDDDVGADYALRRLSQQLFCDEWAEPADSPRRSRSGIYESYRFKCAGKTVQLIMLDLRFNRSPLVADPALQESYHAMVQRAQRSGKPMKGWYVPNPDPAATLLGAEQWAWLEQQLREPADVRLIGSSVQFAAEGSGWEGWTNFPLERQRLLRLIADTRAEGVVFLSGDMHYAELSSWEQGAAYPLWDITSSGLTEVWEIPTPNSQRRSAVLAERNFGLVDIELGGSESQLRLSICDVEGRQRLSQTLALSALKFPAEQAAKKG</sequence>
<keyword evidence="1" id="KW-0732">Signal</keyword>
<protein>
    <submittedName>
        <fullName evidence="3">Alkaline phosphatase D family protein</fullName>
        <ecNumber evidence="3">3.1.3.1</ecNumber>
    </submittedName>
</protein>
<feature type="chain" id="PRO_5046353950" evidence="1">
    <location>
        <begin position="40"/>
        <end position="393"/>
    </location>
</feature>
<evidence type="ECO:0000313" key="4">
    <source>
        <dbReference type="Proteomes" id="UP001246372"/>
    </source>
</evidence>
<keyword evidence="4" id="KW-1185">Reference proteome</keyword>
<dbReference type="InterPro" id="IPR029052">
    <property type="entry name" value="Metallo-depent_PP-like"/>
</dbReference>
<dbReference type="Gene3D" id="3.60.21.70">
    <property type="entry name" value="PhoD-like phosphatase"/>
    <property type="match status" value="1"/>
</dbReference>
<organism evidence="3 4">
    <name type="scientific">Roseateles aquae</name>
    <dbReference type="NCBI Taxonomy" id="3077235"/>
    <lineage>
        <taxon>Bacteria</taxon>
        <taxon>Pseudomonadati</taxon>
        <taxon>Pseudomonadota</taxon>
        <taxon>Betaproteobacteria</taxon>
        <taxon>Burkholderiales</taxon>
        <taxon>Sphaerotilaceae</taxon>
        <taxon>Roseateles</taxon>
    </lineage>
</organism>
<dbReference type="InterPro" id="IPR018946">
    <property type="entry name" value="PhoD-like_MPP"/>
</dbReference>
<gene>
    <name evidence="3" type="ORF">RQP53_17800</name>
</gene>